<feature type="chain" id="PRO_5047422444" evidence="1">
    <location>
        <begin position="22"/>
        <end position="441"/>
    </location>
</feature>
<dbReference type="PANTHER" id="PTHR43649">
    <property type="entry name" value="ARABINOSE-BINDING PROTEIN-RELATED"/>
    <property type="match status" value="1"/>
</dbReference>
<proteinExistence type="predicted"/>
<evidence type="ECO:0000313" key="2">
    <source>
        <dbReference type="EMBL" id="MFC7404689.1"/>
    </source>
</evidence>
<feature type="signal peptide" evidence="1">
    <location>
        <begin position="1"/>
        <end position="21"/>
    </location>
</feature>
<dbReference type="Proteomes" id="UP001596455">
    <property type="component" value="Unassembled WGS sequence"/>
</dbReference>
<dbReference type="PROSITE" id="PS51257">
    <property type="entry name" value="PROKAR_LIPOPROTEIN"/>
    <property type="match status" value="1"/>
</dbReference>
<evidence type="ECO:0000313" key="3">
    <source>
        <dbReference type="Proteomes" id="UP001596455"/>
    </source>
</evidence>
<dbReference type="Pfam" id="PF01547">
    <property type="entry name" value="SBP_bac_1"/>
    <property type="match status" value="1"/>
</dbReference>
<dbReference type="EMBL" id="JBHTCQ010000001">
    <property type="protein sequence ID" value="MFC7404689.1"/>
    <property type="molecule type" value="Genomic_DNA"/>
</dbReference>
<organism evidence="2 3">
    <name type="scientific">Georgenia alba</name>
    <dbReference type="NCBI Taxonomy" id="2233858"/>
    <lineage>
        <taxon>Bacteria</taxon>
        <taxon>Bacillati</taxon>
        <taxon>Actinomycetota</taxon>
        <taxon>Actinomycetes</taxon>
        <taxon>Micrococcales</taxon>
        <taxon>Bogoriellaceae</taxon>
        <taxon>Georgenia</taxon>
    </lineage>
</organism>
<name>A0ABW2Q5D4_9MICO</name>
<sequence>MRIARKPAGLSALLVAALALAACGGGNSPEEAAEAAADGEIAGQIQYTWWGGPERNERTQQVIDLYMEEHPEVTVNGTTGEFTTHWENLTVQASGGNLPCLPQMQNRTLADYGDRGALLPLDDIVESGAIDTSHIPDEVLDSGRGADGNLYMIPYGAAFGSLMVNVTQVEELGLETPPENYDWDWLADWLTRISEETGEPAMSNIGQHTDLFEAWVRSHGEDLYDENGIAFESDTVAGYWQWVNALEDSGAIDSAEVGVEQRNQPVEQSDFAAGDRAAHIWPANGLGTVQETIDEASPGHELAVFPLPTGSDGTGAALWLSGLSIAENCENVATAASFIDFFVNDPEAALAFGSDNGANTQTENLQALLEDPELTDAKRAELELYQSLTDAGIGRTFYGQAFAAIFQQEFTRLYEEMALQGTPPDQAAEQFHQEAVSQAGG</sequence>
<dbReference type="InterPro" id="IPR050490">
    <property type="entry name" value="Bact_solute-bd_prot1"/>
</dbReference>
<accession>A0ABW2Q5D4</accession>
<evidence type="ECO:0000256" key="1">
    <source>
        <dbReference type="SAM" id="SignalP"/>
    </source>
</evidence>
<gene>
    <name evidence="2" type="ORF">ACFQQL_06170</name>
</gene>
<keyword evidence="3" id="KW-1185">Reference proteome</keyword>
<dbReference type="Gene3D" id="3.40.190.10">
    <property type="entry name" value="Periplasmic binding protein-like II"/>
    <property type="match status" value="2"/>
</dbReference>
<dbReference type="RefSeq" id="WP_382392321.1">
    <property type="nucleotide sequence ID" value="NZ_JBHTCQ010000001.1"/>
</dbReference>
<keyword evidence="1" id="KW-0732">Signal</keyword>
<dbReference type="InterPro" id="IPR006059">
    <property type="entry name" value="SBP"/>
</dbReference>
<dbReference type="PANTHER" id="PTHR43649:SF11">
    <property type="entry name" value="ABC TRANSPORTER SUBSTRATE-BINDING PROTEIN YESO-RELATED"/>
    <property type="match status" value="1"/>
</dbReference>
<comment type="caution">
    <text evidence="2">The sequence shown here is derived from an EMBL/GenBank/DDBJ whole genome shotgun (WGS) entry which is preliminary data.</text>
</comment>
<dbReference type="SUPFAM" id="SSF53850">
    <property type="entry name" value="Periplasmic binding protein-like II"/>
    <property type="match status" value="1"/>
</dbReference>
<protein>
    <submittedName>
        <fullName evidence="2">ABC transporter substrate-binding protein</fullName>
    </submittedName>
</protein>
<reference evidence="3" key="1">
    <citation type="journal article" date="2019" name="Int. J. Syst. Evol. Microbiol.">
        <title>The Global Catalogue of Microorganisms (GCM) 10K type strain sequencing project: providing services to taxonomists for standard genome sequencing and annotation.</title>
        <authorList>
            <consortium name="The Broad Institute Genomics Platform"/>
            <consortium name="The Broad Institute Genome Sequencing Center for Infectious Disease"/>
            <person name="Wu L."/>
            <person name="Ma J."/>
        </authorList>
    </citation>
    <scope>NUCLEOTIDE SEQUENCE [LARGE SCALE GENOMIC DNA]</scope>
    <source>
        <strain evidence="3">JCM 1490</strain>
    </source>
</reference>